<evidence type="ECO:0000259" key="8">
    <source>
        <dbReference type="Pfam" id="PF12680"/>
    </source>
</evidence>
<reference evidence="9 10" key="1">
    <citation type="submission" date="2014-10" db="EMBL/GenBank/DDBJ databases">
        <title>Genome sequence of Micropolyspora internatus JCM3315.</title>
        <authorList>
            <person name="Shin S.-K."/>
            <person name="Yi H."/>
        </authorList>
    </citation>
    <scope>NUCLEOTIDE SEQUENCE [LARGE SCALE GENOMIC DNA]</scope>
    <source>
        <strain evidence="9 10">JCM 3315</strain>
    </source>
</reference>
<dbReference type="Gene3D" id="3.10.450.50">
    <property type="match status" value="1"/>
</dbReference>
<dbReference type="InterPro" id="IPR013324">
    <property type="entry name" value="RNA_pol_sigma_r3/r4-like"/>
</dbReference>
<dbReference type="NCBIfam" id="TIGR02937">
    <property type="entry name" value="sigma70-ECF"/>
    <property type="match status" value="1"/>
</dbReference>
<organism evidence="9 10">
    <name type="scientific">Saccharomonospora viridis</name>
    <dbReference type="NCBI Taxonomy" id="1852"/>
    <lineage>
        <taxon>Bacteria</taxon>
        <taxon>Bacillati</taxon>
        <taxon>Actinomycetota</taxon>
        <taxon>Actinomycetes</taxon>
        <taxon>Pseudonocardiales</taxon>
        <taxon>Pseudonocardiaceae</taxon>
        <taxon>Saccharomonospora</taxon>
    </lineage>
</organism>
<dbReference type="Pfam" id="PF04542">
    <property type="entry name" value="Sigma70_r2"/>
    <property type="match status" value="1"/>
</dbReference>
<dbReference type="PANTHER" id="PTHR30173">
    <property type="entry name" value="SIGMA 19 FACTOR"/>
    <property type="match status" value="1"/>
</dbReference>
<feature type="domain" description="SnoaL-like" evidence="8">
    <location>
        <begin position="184"/>
        <end position="263"/>
    </location>
</feature>
<dbReference type="NCBIfam" id="NF007214">
    <property type="entry name" value="PRK09636.1"/>
    <property type="match status" value="1"/>
</dbReference>
<comment type="similarity">
    <text evidence="1">Belongs to the sigma-70 factor family. ECF subfamily.</text>
</comment>
<comment type="caution">
    <text evidence="9">The sequence shown here is derived from an EMBL/GenBank/DDBJ whole genome shotgun (WGS) entry which is preliminary data.</text>
</comment>
<evidence type="ECO:0000259" key="6">
    <source>
        <dbReference type="Pfam" id="PF04542"/>
    </source>
</evidence>
<evidence type="ECO:0000259" key="7">
    <source>
        <dbReference type="Pfam" id="PF08281"/>
    </source>
</evidence>
<dbReference type="InterPro" id="IPR013249">
    <property type="entry name" value="RNA_pol_sigma70_r4_t2"/>
</dbReference>
<dbReference type="InterPro" id="IPR052704">
    <property type="entry name" value="ECF_Sigma-70_Domain"/>
</dbReference>
<comment type="subunit">
    <text evidence="2">Interacts transiently with the RNA polymerase catalytic core formed by RpoA, RpoB, RpoC and RpoZ (2 alpha, 1 beta, 1 beta' and 1 omega subunit) to form the RNA polymerase holoenzyme that can initiate transcription.</text>
</comment>
<dbReference type="Pfam" id="PF08281">
    <property type="entry name" value="Sigma70_r4_2"/>
    <property type="match status" value="1"/>
</dbReference>
<dbReference type="SUPFAM" id="SSF88946">
    <property type="entry name" value="Sigma2 domain of RNA polymerase sigma factors"/>
    <property type="match status" value="1"/>
</dbReference>
<accession>A0A837DB36</accession>
<evidence type="ECO:0000256" key="1">
    <source>
        <dbReference type="ARBA" id="ARBA00010641"/>
    </source>
</evidence>
<feature type="domain" description="RNA polymerase sigma factor 70 region 4 type 2" evidence="7">
    <location>
        <begin position="113"/>
        <end position="165"/>
    </location>
</feature>
<dbReference type="InterPro" id="IPR007627">
    <property type="entry name" value="RNA_pol_sigma70_r2"/>
</dbReference>
<dbReference type="CDD" id="cd06171">
    <property type="entry name" value="Sigma70_r4"/>
    <property type="match status" value="1"/>
</dbReference>
<evidence type="ECO:0000256" key="2">
    <source>
        <dbReference type="ARBA" id="ARBA00011344"/>
    </source>
</evidence>
<evidence type="ECO:0000313" key="9">
    <source>
        <dbReference type="EMBL" id="KHF43016.1"/>
    </source>
</evidence>
<name>A0A837DB36_9PSEU</name>
<dbReference type="Pfam" id="PF12680">
    <property type="entry name" value="SnoaL_2"/>
    <property type="match status" value="1"/>
</dbReference>
<dbReference type="SUPFAM" id="SSF88659">
    <property type="entry name" value="Sigma3 and sigma4 domains of RNA polymerase sigma factors"/>
    <property type="match status" value="1"/>
</dbReference>
<proteinExistence type="inferred from homology"/>
<dbReference type="PANTHER" id="PTHR30173:SF36">
    <property type="entry name" value="ECF RNA POLYMERASE SIGMA FACTOR SIGJ"/>
    <property type="match status" value="1"/>
</dbReference>
<gene>
    <name evidence="9" type="ORF">MINT15_32180</name>
</gene>
<dbReference type="Proteomes" id="UP000030848">
    <property type="component" value="Unassembled WGS sequence"/>
</dbReference>
<protein>
    <submittedName>
        <fullName evidence="9">RNA polymerase sigma 70</fullName>
    </submittedName>
</protein>
<keyword evidence="3" id="KW-0805">Transcription regulation</keyword>
<dbReference type="InterPro" id="IPR032710">
    <property type="entry name" value="NTF2-like_dom_sf"/>
</dbReference>
<keyword evidence="5" id="KW-0804">Transcription</keyword>
<dbReference type="AlphaFoldDB" id="A0A837DB36"/>
<dbReference type="GO" id="GO:0016987">
    <property type="term" value="F:sigma factor activity"/>
    <property type="evidence" value="ECO:0007669"/>
    <property type="project" value="UniProtKB-KW"/>
</dbReference>
<dbReference type="EMBL" id="JRZE01000006">
    <property type="protein sequence ID" value="KHF43016.1"/>
    <property type="molecule type" value="Genomic_DNA"/>
</dbReference>
<dbReference type="OrthoDB" id="6689546at2"/>
<keyword evidence="4" id="KW-0731">Sigma factor</keyword>
<dbReference type="SUPFAM" id="SSF54427">
    <property type="entry name" value="NTF2-like"/>
    <property type="match status" value="1"/>
</dbReference>
<dbReference type="GO" id="GO:0006352">
    <property type="term" value="P:DNA-templated transcription initiation"/>
    <property type="evidence" value="ECO:0007669"/>
    <property type="project" value="InterPro"/>
</dbReference>
<sequence length="299" mass="33148">MLGRVVRPEALRQFQAQRPRLFAVAYRLLGSAGEAEDVIQDAFLRFHEADHATIDNPAAWLTKVVTNLCLNRLTSARARREDYVGPWLPEPVATADPALGPLDTVEQRESVSMAFLLLLERLTPPERAVFVLRSAFGYRHREIAQILGLSEANCQQLYHRAKRRIGDERPRFSASRADGERITRRFLVAARNGDLTALQELLADDVVAWADGGGNTTAARRPVRGAERVARYLGWMSRPVSGLSVRVMEINGRPGMVAIAEGHPLLAVVLEVHAGRISDIRIVANPDKLTFLAAQLPNL</sequence>
<dbReference type="Gene3D" id="1.10.10.10">
    <property type="entry name" value="Winged helix-like DNA-binding domain superfamily/Winged helix DNA-binding domain"/>
    <property type="match status" value="1"/>
</dbReference>
<evidence type="ECO:0000256" key="5">
    <source>
        <dbReference type="ARBA" id="ARBA00023163"/>
    </source>
</evidence>
<dbReference type="NCBIfam" id="TIGR02957">
    <property type="entry name" value="SigX4"/>
    <property type="match status" value="1"/>
</dbReference>
<dbReference type="InterPro" id="IPR037401">
    <property type="entry name" value="SnoaL-like"/>
</dbReference>
<dbReference type="InterPro" id="IPR014303">
    <property type="entry name" value="RNA_pol_sigma-70_ECF"/>
</dbReference>
<dbReference type="RefSeq" id="WP_015786148.1">
    <property type="nucleotide sequence ID" value="NZ_CALJZO010000056.1"/>
</dbReference>
<dbReference type="InterPro" id="IPR036388">
    <property type="entry name" value="WH-like_DNA-bd_sf"/>
</dbReference>
<dbReference type="InterPro" id="IPR014284">
    <property type="entry name" value="RNA_pol_sigma-70_dom"/>
</dbReference>
<evidence type="ECO:0000313" key="10">
    <source>
        <dbReference type="Proteomes" id="UP000030848"/>
    </source>
</evidence>
<dbReference type="InterPro" id="IPR013325">
    <property type="entry name" value="RNA_pol_sigma_r2"/>
</dbReference>
<dbReference type="GO" id="GO:0003677">
    <property type="term" value="F:DNA binding"/>
    <property type="evidence" value="ECO:0007669"/>
    <property type="project" value="InterPro"/>
</dbReference>
<dbReference type="OMA" id="WAWLAKV"/>
<dbReference type="Gene3D" id="1.10.1740.10">
    <property type="match status" value="1"/>
</dbReference>
<evidence type="ECO:0000256" key="4">
    <source>
        <dbReference type="ARBA" id="ARBA00023082"/>
    </source>
</evidence>
<evidence type="ECO:0000256" key="3">
    <source>
        <dbReference type="ARBA" id="ARBA00023015"/>
    </source>
</evidence>
<feature type="domain" description="RNA polymerase sigma-70 region 2" evidence="6">
    <location>
        <begin position="15"/>
        <end position="77"/>
    </location>
</feature>